<dbReference type="RefSeq" id="WP_110343042.1">
    <property type="nucleotide sequence ID" value="NZ_JBHVKT010000007.1"/>
</dbReference>
<dbReference type="Pfam" id="PF00106">
    <property type="entry name" value="adh_short"/>
    <property type="match status" value="1"/>
</dbReference>
<name>A0A318LI93_9PSEU</name>
<dbReference type="PANTHER" id="PTHR43975:SF2">
    <property type="entry name" value="EG:BACR7A4.14 PROTEIN-RELATED"/>
    <property type="match status" value="1"/>
</dbReference>
<dbReference type="CDD" id="cd05233">
    <property type="entry name" value="SDR_c"/>
    <property type="match status" value="1"/>
</dbReference>
<dbReference type="EMBL" id="MASU01000025">
    <property type="protein sequence ID" value="PXY17652.1"/>
    <property type="molecule type" value="Genomic_DNA"/>
</dbReference>
<dbReference type="OrthoDB" id="158573at2"/>
<dbReference type="AlphaFoldDB" id="A0A318LI93"/>
<keyword evidence="3" id="KW-1185">Reference proteome</keyword>
<dbReference type="PANTHER" id="PTHR43975">
    <property type="entry name" value="ZGC:101858"/>
    <property type="match status" value="1"/>
</dbReference>
<protein>
    <recommendedName>
        <fullName evidence="4">Short-chain dehydrogenase</fullName>
    </recommendedName>
</protein>
<accession>A0A318LI93</accession>
<evidence type="ECO:0000313" key="3">
    <source>
        <dbReference type="Proteomes" id="UP000247892"/>
    </source>
</evidence>
<dbReference type="EMBL" id="MASU01000015">
    <property type="protein sequence ID" value="PXY21610.1"/>
    <property type="molecule type" value="Genomic_DNA"/>
</dbReference>
<dbReference type="PRINTS" id="PR00081">
    <property type="entry name" value="GDHRDH"/>
</dbReference>
<reference evidence="2 3" key="1">
    <citation type="submission" date="2016-07" db="EMBL/GenBank/DDBJ databases">
        <title>Draft genome sequence of Prauserella sp. YIM 121212, isolated from alkaline soil.</title>
        <authorList>
            <person name="Ruckert C."/>
            <person name="Albersmeier A."/>
            <person name="Jiang C.-L."/>
            <person name="Jiang Y."/>
            <person name="Kalinowski J."/>
            <person name="Schneider O."/>
            <person name="Winkler A."/>
            <person name="Zotchev S.B."/>
        </authorList>
    </citation>
    <scope>NUCLEOTIDE SEQUENCE [LARGE SCALE GENOMIC DNA]</scope>
    <source>
        <strain evidence="2 3">YIM 121212</strain>
    </source>
</reference>
<dbReference type="Proteomes" id="UP000247892">
    <property type="component" value="Unassembled WGS sequence"/>
</dbReference>
<dbReference type="InterPro" id="IPR002347">
    <property type="entry name" value="SDR_fam"/>
</dbReference>
<dbReference type="Gene3D" id="3.40.50.720">
    <property type="entry name" value="NAD(P)-binding Rossmann-like Domain"/>
    <property type="match status" value="1"/>
</dbReference>
<dbReference type="SUPFAM" id="SSF51735">
    <property type="entry name" value="NAD(P)-binding Rossmann-fold domains"/>
    <property type="match status" value="1"/>
</dbReference>
<organism evidence="2 3">
    <name type="scientific">Prauserella flavalba</name>
    <dbReference type="NCBI Taxonomy" id="1477506"/>
    <lineage>
        <taxon>Bacteria</taxon>
        <taxon>Bacillati</taxon>
        <taxon>Actinomycetota</taxon>
        <taxon>Actinomycetes</taxon>
        <taxon>Pseudonocardiales</taxon>
        <taxon>Pseudonocardiaceae</taxon>
        <taxon>Prauserella</taxon>
    </lineage>
</organism>
<dbReference type="InterPro" id="IPR036291">
    <property type="entry name" value="NAD(P)-bd_dom_sf"/>
</dbReference>
<evidence type="ECO:0000313" key="2">
    <source>
        <dbReference type="EMBL" id="PXY21610.1"/>
    </source>
</evidence>
<sequence length="238" mass="24696">MTGDSRAALVTGASSGIGLAVATALAELGYDLTLVARDPDRIAVARDTLGTHRTHAAPADLAEDGAAHAVLEAHLERHGRLDVLVHSAGVGLFGAVGEQTGRQLDLQIDLNVRALTRLVSPAVPHLEKAGREHGKALVAVISSLVGVEPQPGVVPYGMTKAAQRAFCAGAHRECAQHGVQFTAICPALVDTPGASWAESDGKLPAEDVAETVRFLLRTSAACFVPEIQLHGAGPLRLE</sequence>
<gene>
    <name evidence="2" type="ORF">BA062_32410</name>
    <name evidence="1" type="ORF">BA062_37240</name>
</gene>
<proteinExistence type="predicted"/>
<evidence type="ECO:0008006" key="4">
    <source>
        <dbReference type="Google" id="ProtNLM"/>
    </source>
</evidence>
<evidence type="ECO:0000313" key="1">
    <source>
        <dbReference type="EMBL" id="PXY17652.1"/>
    </source>
</evidence>
<comment type="caution">
    <text evidence="2">The sequence shown here is derived from an EMBL/GenBank/DDBJ whole genome shotgun (WGS) entry which is preliminary data.</text>
</comment>